<dbReference type="RefSeq" id="WP_380624270.1">
    <property type="nucleotide sequence ID" value="NZ_JBHSDK010000028.1"/>
</dbReference>
<gene>
    <name evidence="1" type="ORF">ACFPET_19385</name>
</gene>
<comment type="caution">
    <text evidence="1">The sequence shown here is derived from an EMBL/GenBank/DDBJ whole genome shotgun (WGS) entry which is preliminary data.</text>
</comment>
<name>A0ABV8U2M9_9ACTN</name>
<organism evidence="1 2">
    <name type="scientific">Salininema proteolyticum</name>
    <dbReference type="NCBI Taxonomy" id="1607685"/>
    <lineage>
        <taxon>Bacteria</taxon>
        <taxon>Bacillati</taxon>
        <taxon>Actinomycetota</taxon>
        <taxon>Actinomycetes</taxon>
        <taxon>Glycomycetales</taxon>
        <taxon>Glycomycetaceae</taxon>
        <taxon>Salininema</taxon>
    </lineage>
</organism>
<proteinExistence type="predicted"/>
<reference evidence="2" key="1">
    <citation type="journal article" date="2019" name="Int. J. Syst. Evol. Microbiol.">
        <title>The Global Catalogue of Microorganisms (GCM) 10K type strain sequencing project: providing services to taxonomists for standard genome sequencing and annotation.</title>
        <authorList>
            <consortium name="The Broad Institute Genomics Platform"/>
            <consortium name="The Broad Institute Genome Sequencing Center for Infectious Disease"/>
            <person name="Wu L."/>
            <person name="Ma J."/>
        </authorList>
    </citation>
    <scope>NUCLEOTIDE SEQUENCE [LARGE SCALE GENOMIC DNA]</scope>
    <source>
        <strain evidence="2">IBRC-M 10908</strain>
    </source>
</reference>
<protein>
    <submittedName>
        <fullName evidence="1">Uncharacterized protein</fullName>
    </submittedName>
</protein>
<dbReference type="Proteomes" id="UP001595823">
    <property type="component" value="Unassembled WGS sequence"/>
</dbReference>
<dbReference type="EMBL" id="JBHSDK010000028">
    <property type="protein sequence ID" value="MFC4337365.1"/>
    <property type="molecule type" value="Genomic_DNA"/>
</dbReference>
<accession>A0ABV8U2M9</accession>
<evidence type="ECO:0000313" key="2">
    <source>
        <dbReference type="Proteomes" id="UP001595823"/>
    </source>
</evidence>
<evidence type="ECO:0000313" key="1">
    <source>
        <dbReference type="EMBL" id="MFC4337365.1"/>
    </source>
</evidence>
<sequence>MPTVLKTLPLGAFTVVTVRRIAANILWLMVDHEFAGIVHLGKGWIRLCDDRIIPAADRERIRREAIAAGVAEEYRRDIPGQGGRR</sequence>
<keyword evidence="2" id="KW-1185">Reference proteome</keyword>